<dbReference type="EMBL" id="JACBKZ010000001">
    <property type="protein sequence ID" value="KAF5959382.1"/>
    <property type="molecule type" value="Genomic_DNA"/>
</dbReference>
<dbReference type="SUPFAM" id="SSF54695">
    <property type="entry name" value="POZ domain"/>
    <property type="match status" value="1"/>
</dbReference>
<name>A0A7J7I2Y3_CAMSI</name>
<keyword evidence="8" id="KW-1185">Reference proteome</keyword>
<evidence type="ECO:0000256" key="3">
    <source>
        <dbReference type="ARBA" id="ARBA00022786"/>
    </source>
</evidence>
<feature type="domain" description="SKP1 component POZ" evidence="6">
    <location>
        <begin position="15"/>
        <end position="76"/>
    </location>
</feature>
<dbReference type="GO" id="GO:0016567">
    <property type="term" value="P:protein ubiquitination"/>
    <property type="evidence" value="ECO:0007669"/>
    <property type="project" value="UniProtKB-UniRule"/>
</dbReference>
<dbReference type="SMART" id="SM00512">
    <property type="entry name" value="Skp1"/>
    <property type="match status" value="1"/>
</dbReference>
<evidence type="ECO:0000259" key="5">
    <source>
        <dbReference type="Pfam" id="PF01466"/>
    </source>
</evidence>
<evidence type="ECO:0000313" key="7">
    <source>
        <dbReference type="EMBL" id="KAF5959382.1"/>
    </source>
</evidence>
<comment type="caution">
    <text evidence="7">The sequence shown here is derived from an EMBL/GenBank/DDBJ whole genome shotgun (WGS) entry which is preliminary data.</text>
</comment>
<proteinExistence type="inferred from homology"/>
<dbReference type="Pfam" id="PF01466">
    <property type="entry name" value="Skp1"/>
    <property type="match status" value="1"/>
</dbReference>
<dbReference type="Gene3D" id="3.30.710.10">
    <property type="entry name" value="Potassium Channel Kv1.1, Chain A"/>
    <property type="match status" value="1"/>
</dbReference>
<dbReference type="PIRSF" id="PIRSF028729">
    <property type="entry name" value="E3_ubiquit_lig_SCF_Skp"/>
    <property type="match status" value="1"/>
</dbReference>
<dbReference type="UniPathway" id="UPA00143"/>
<dbReference type="InterPro" id="IPR036296">
    <property type="entry name" value="SKP1-like_dim_sf"/>
</dbReference>
<sequence>MSTSSSSSRSSSSEKSFTLKSSDNKEFTVKESITIQFETINCIIKDEESTTTTILLPNADSETLTMGINYCSKHANSKKISKEADLKKFDLEFVAKKDLAVLIKLVSAVNYLDVKGLLELICQRIVDQIKDLMSEEVRKIFNIRMISLRRKRTAV</sequence>
<dbReference type="InterPro" id="IPR016073">
    <property type="entry name" value="Skp1_comp_POZ"/>
</dbReference>
<dbReference type="InterPro" id="IPR011333">
    <property type="entry name" value="SKP1/BTB/POZ_sf"/>
</dbReference>
<comment type="subunit">
    <text evidence="4">Part of a SCF (SKP1-cullin-F-box) protein ligase complex.</text>
</comment>
<dbReference type="Proteomes" id="UP000593564">
    <property type="component" value="Unassembled WGS sequence"/>
</dbReference>
<organism evidence="7 8">
    <name type="scientific">Camellia sinensis</name>
    <name type="common">Tea plant</name>
    <name type="synonym">Thea sinensis</name>
    <dbReference type="NCBI Taxonomy" id="4442"/>
    <lineage>
        <taxon>Eukaryota</taxon>
        <taxon>Viridiplantae</taxon>
        <taxon>Streptophyta</taxon>
        <taxon>Embryophyta</taxon>
        <taxon>Tracheophyta</taxon>
        <taxon>Spermatophyta</taxon>
        <taxon>Magnoliopsida</taxon>
        <taxon>eudicotyledons</taxon>
        <taxon>Gunneridae</taxon>
        <taxon>Pentapetalae</taxon>
        <taxon>asterids</taxon>
        <taxon>Ericales</taxon>
        <taxon>Theaceae</taxon>
        <taxon>Camellia</taxon>
    </lineage>
</organism>
<accession>A0A7J7I2Y3</accession>
<evidence type="ECO:0000256" key="4">
    <source>
        <dbReference type="PIRNR" id="PIRNR028729"/>
    </source>
</evidence>
<comment type="similarity">
    <text evidence="2 4">Belongs to the SKP1 family.</text>
</comment>
<feature type="domain" description="SKP1 component dimerisation" evidence="5">
    <location>
        <begin position="115"/>
        <end position="143"/>
    </location>
</feature>
<dbReference type="InterPro" id="IPR016072">
    <property type="entry name" value="Skp1_comp_dimer"/>
</dbReference>
<protein>
    <recommendedName>
        <fullName evidence="4">SKP1-like protein</fullName>
    </recommendedName>
</protein>
<reference evidence="7 8" key="2">
    <citation type="submission" date="2020-07" db="EMBL/GenBank/DDBJ databases">
        <title>Genome assembly of wild tea tree DASZ reveals pedigree and selection history of tea varieties.</title>
        <authorList>
            <person name="Zhang W."/>
        </authorList>
    </citation>
    <scope>NUCLEOTIDE SEQUENCE [LARGE SCALE GENOMIC DNA]</scope>
    <source>
        <strain evidence="8">cv. G240</strain>
        <tissue evidence="7">Leaf</tissue>
    </source>
</reference>
<evidence type="ECO:0000256" key="2">
    <source>
        <dbReference type="ARBA" id="ARBA00009993"/>
    </source>
</evidence>
<dbReference type="InterPro" id="IPR016897">
    <property type="entry name" value="SKP1"/>
</dbReference>
<dbReference type="SUPFAM" id="SSF81382">
    <property type="entry name" value="Skp1 dimerisation domain-like"/>
    <property type="match status" value="1"/>
</dbReference>
<evidence type="ECO:0000313" key="8">
    <source>
        <dbReference type="Proteomes" id="UP000593564"/>
    </source>
</evidence>
<dbReference type="AlphaFoldDB" id="A0A7J7I2Y3"/>
<evidence type="ECO:0000256" key="1">
    <source>
        <dbReference type="ARBA" id="ARBA00004906"/>
    </source>
</evidence>
<dbReference type="GO" id="GO:0006511">
    <property type="term" value="P:ubiquitin-dependent protein catabolic process"/>
    <property type="evidence" value="ECO:0007669"/>
    <property type="project" value="InterPro"/>
</dbReference>
<dbReference type="Pfam" id="PF03931">
    <property type="entry name" value="Skp1_POZ"/>
    <property type="match status" value="1"/>
</dbReference>
<dbReference type="PANTHER" id="PTHR11165">
    <property type="entry name" value="SKP1"/>
    <property type="match status" value="1"/>
</dbReference>
<comment type="function">
    <text evidence="4">Involved in ubiquitination and subsequent proteasomal degradation of target proteins. Together with CUL1, RBX1 and a F-box protein, it forms a SCF E3 ubiquitin ligase complex. The functional specificity of this complex depends on the type of F-box protein. In the SCF complex, it serves as an adapter that links the F-box protein to CUL1.</text>
</comment>
<dbReference type="GO" id="GO:0009867">
    <property type="term" value="P:jasmonic acid mediated signaling pathway"/>
    <property type="evidence" value="ECO:0007669"/>
    <property type="project" value="UniProtKB-ARBA"/>
</dbReference>
<reference evidence="8" key="1">
    <citation type="journal article" date="2020" name="Nat. Commun.">
        <title>Genome assembly of wild tea tree DASZ reveals pedigree and selection history of tea varieties.</title>
        <authorList>
            <person name="Zhang W."/>
            <person name="Zhang Y."/>
            <person name="Qiu H."/>
            <person name="Guo Y."/>
            <person name="Wan H."/>
            <person name="Zhang X."/>
            <person name="Scossa F."/>
            <person name="Alseekh S."/>
            <person name="Zhang Q."/>
            <person name="Wang P."/>
            <person name="Xu L."/>
            <person name="Schmidt M.H."/>
            <person name="Jia X."/>
            <person name="Li D."/>
            <person name="Zhu A."/>
            <person name="Guo F."/>
            <person name="Chen W."/>
            <person name="Ni D."/>
            <person name="Usadel B."/>
            <person name="Fernie A.R."/>
            <person name="Wen W."/>
        </authorList>
    </citation>
    <scope>NUCLEOTIDE SEQUENCE [LARGE SCALE GENOMIC DNA]</scope>
    <source>
        <strain evidence="8">cv. G240</strain>
    </source>
</reference>
<dbReference type="InterPro" id="IPR001232">
    <property type="entry name" value="SKP1-like"/>
</dbReference>
<comment type="pathway">
    <text evidence="1 4">Protein modification; protein ubiquitination.</text>
</comment>
<keyword evidence="3 4" id="KW-0833">Ubl conjugation pathway</keyword>
<evidence type="ECO:0000259" key="6">
    <source>
        <dbReference type="Pfam" id="PF03931"/>
    </source>
</evidence>
<gene>
    <name evidence="7" type="ORF">HYC85_000591</name>
</gene>